<proteinExistence type="predicted"/>
<dbReference type="AlphaFoldDB" id="A0AAU7YLF2"/>
<accession>A0AAU7YLF2</accession>
<gene>
    <name evidence="1" type="ORF">ABS808_02870</name>
</gene>
<reference evidence="1" key="1">
    <citation type="submission" date="2024-06" db="EMBL/GenBank/DDBJ databases">
        <title>Genome assembly of the Polyergus mexicanus.</title>
        <authorList>
            <person name="Cash E."/>
            <person name="Tustsui N.D."/>
            <person name="Ward P."/>
            <person name="Nguyen O."/>
            <person name="Sahasrabudhe R."/>
            <person name="Fairbairn C.W."/>
            <person name="Seligmann W.E."/>
            <person name="Sacco S."/>
            <person name="Beraut E."/>
            <person name="Miller C."/>
            <person name="Toffelmier E."/>
            <person name="Shaffer H.B."/>
        </authorList>
    </citation>
    <scope>NUCLEOTIDE SEQUENCE</scope>
    <source>
        <strain evidence="1">NDT 795.1</strain>
    </source>
</reference>
<name>A0AAU7YLF2_9RICK</name>
<organism evidence="1">
    <name type="scientific">Wolbachia endosymbiont of Polyergus mexicanus</name>
    <dbReference type="NCBI Taxonomy" id="3171167"/>
    <lineage>
        <taxon>Bacteria</taxon>
        <taxon>Pseudomonadati</taxon>
        <taxon>Pseudomonadota</taxon>
        <taxon>Alphaproteobacteria</taxon>
        <taxon>Rickettsiales</taxon>
        <taxon>Anaplasmataceae</taxon>
        <taxon>Wolbachieae</taxon>
        <taxon>Wolbachia</taxon>
    </lineage>
</organism>
<evidence type="ECO:0000313" key="1">
    <source>
        <dbReference type="EMBL" id="XCA33743.1"/>
    </source>
</evidence>
<dbReference type="EMBL" id="CP158586">
    <property type="protein sequence ID" value="XCA33743.1"/>
    <property type="molecule type" value="Genomic_DNA"/>
</dbReference>
<protein>
    <submittedName>
        <fullName evidence="1">Uncharacterized protein</fullName>
    </submittedName>
</protein>
<sequence>MSATRMTREEHWNDIVGATFMISFFFLDPSSQGTGMTKKGLLG</sequence>